<dbReference type="RefSeq" id="WP_199703272.1">
    <property type="nucleotide sequence ID" value="NZ_JAEMNV010000002.1"/>
</dbReference>
<name>A0A934NNW7_9NOCA</name>
<evidence type="ECO:0000313" key="2">
    <source>
        <dbReference type="Proteomes" id="UP000655868"/>
    </source>
</evidence>
<dbReference type="AlphaFoldDB" id="A0A934NNW7"/>
<keyword evidence="2" id="KW-1185">Reference proteome</keyword>
<sequence length="188" mass="20288">MGEGKNLFDRRPSNGFSHVIVSYWSYTGALTRATDLLATFEAMPADVVSAIDPTYVSFAGEPDASLLIEDSAGGSCSAVLAVDSGKPYFVQWWGRGMLVDEEVEDRLGFHRRIWPTHAVSRRGMSEDEAISRVRLYLVGAGVDVSAIDFAARRVESGWTVSSNGDGGRIPAVLIGDDGVIQAVSDRET</sequence>
<dbReference type="Proteomes" id="UP000655868">
    <property type="component" value="Unassembled WGS sequence"/>
</dbReference>
<reference evidence="1" key="1">
    <citation type="submission" date="2020-12" db="EMBL/GenBank/DDBJ databases">
        <title>Antrihabitans popcorni sp. nov. and Antrihabitans auranticaus sp. nov., isolated from a larva cave.</title>
        <authorList>
            <person name="Lee S.D."/>
            <person name="Kim I.S."/>
        </authorList>
    </citation>
    <scope>NUCLEOTIDE SEQUENCE</scope>
    <source>
        <strain evidence="1">YC3-6</strain>
    </source>
</reference>
<organism evidence="1 2">
    <name type="scientific">Antrihabitans stalagmiti</name>
    <dbReference type="NCBI Taxonomy" id="2799499"/>
    <lineage>
        <taxon>Bacteria</taxon>
        <taxon>Bacillati</taxon>
        <taxon>Actinomycetota</taxon>
        <taxon>Actinomycetes</taxon>
        <taxon>Mycobacteriales</taxon>
        <taxon>Nocardiaceae</taxon>
        <taxon>Antrihabitans</taxon>
    </lineage>
</organism>
<accession>A0A934NNW7</accession>
<comment type="caution">
    <text evidence="1">The sequence shown here is derived from an EMBL/GenBank/DDBJ whole genome shotgun (WGS) entry which is preliminary data.</text>
</comment>
<dbReference type="EMBL" id="JAEMNV010000002">
    <property type="protein sequence ID" value="MBJ8338602.1"/>
    <property type="molecule type" value="Genomic_DNA"/>
</dbReference>
<proteinExistence type="predicted"/>
<evidence type="ECO:0000313" key="1">
    <source>
        <dbReference type="EMBL" id="MBJ8338602.1"/>
    </source>
</evidence>
<gene>
    <name evidence="1" type="ORF">JGU71_06875</name>
</gene>
<protein>
    <submittedName>
        <fullName evidence="1">Uncharacterized protein</fullName>
    </submittedName>
</protein>